<dbReference type="AlphaFoldDB" id="A0A7W6RR01"/>
<sequence>MRRSPSALAGSWINLLNAKSSFTSTKISKQVFSQLKGRHSTWLLDLSLLLQVYDPSSQPPPRSR</sequence>
<protein>
    <submittedName>
        <fullName evidence="1">Uncharacterized protein</fullName>
    </submittedName>
</protein>
<organism evidence="1 2">
    <name type="scientific">Rhizobium mongolense</name>
    <dbReference type="NCBI Taxonomy" id="57676"/>
    <lineage>
        <taxon>Bacteria</taxon>
        <taxon>Pseudomonadati</taxon>
        <taxon>Pseudomonadota</taxon>
        <taxon>Alphaproteobacteria</taxon>
        <taxon>Hyphomicrobiales</taxon>
        <taxon>Rhizobiaceae</taxon>
        <taxon>Rhizobium/Agrobacterium group</taxon>
        <taxon>Rhizobium</taxon>
    </lineage>
</organism>
<evidence type="ECO:0000313" key="2">
    <source>
        <dbReference type="Proteomes" id="UP000533641"/>
    </source>
</evidence>
<name>A0A7W6RR01_9HYPH</name>
<dbReference type="EMBL" id="JACIGM010000009">
    <property type="protein sequence ID" value="MBB4276466.1"/>
    <property type="molecule type" value="Genomic_DNA"/>
</dbReference>
<evidence type="ECO:0000313" key="1">
    <source>
        <dbReference type="EMBL" id="MBB4276466.1"/>
    </source>
</evidence>
<reference evidence="1 2" key="1">
    <citation type="submission" date="2020-08" db="EMBL/GenBank/DDBJ databases">
        <title>Genomic Encyclopedia of Type Strains, Phase IV (KMG-V): Genome sequencing to study the core and pangenomes of soil and plant-associated prokaryotes.</title>
        <authorList>
            <person name="Whitman W."/>
        </authorList>
    </citation>
    <scope>NUCLEOTIDE SEQUENCE [LARGE SCALE GENOMIC DNA]</scope>
    <source>
        <strain evidence="1 2">SEMIA 402</strain>
    </source>
</reference>
<comment type="caution">
    <text evidence="1">The sequence shown here is derived from an EMBL/GenBank/DDBJ whole genome shotgun (WGS) entry which is preliminary data.</text>
</comment>
<gene>
    <name evidence="1" type="ORF">GGE12_004263</name>
</gene>
<dbReference type="Proteomes" id="UP000533641">
    <property type="component" value="Unassembled WGS sequence"/>
</dbReference>
<proteinExistence type="predicted"/>
<accession>A0A7W6RR01</accession>